<dbReference type="InterPro" id="IPR036736">
    <property type="entry name" value="ACP-like_sf"/>
</dbReference>
<comment type="cofactor">
    <cofactor evidence="1">
        <name>pantetheine 4'-phosphate</name>
        <dbReference type="ChEBI" id="CHEBI:47942"/>
    </cofactor>
</comment>
<evidence type="ECO:0000256" key="2">
    <source>
        <dbReference type="ARBA" id="ARBA00006432"/>
    </source>
</evidence>
<dbReference type="InterPro" id="IPR000873">
    <property type="entry name" value="AMP-dep_synth/lig_dom"/>
</dbReference>
<dbReference type="InterPro" id="IPR020845">
    <property type="entry name" value="AMP-binding_CS"/>
</dbReference>
<dbReference type="SMART" id="SM00822">
    <property type="entry name" value="PKS_KR"/>
    <property type="match status" value="1"/>
</dbReference>
<dbReference type="FunFam" id="1.10.1200.10:FF:000005">
    <property type="entry name" value="Nonribosomal peptide synthetase 1"/>
    <property type="match status" value="1"/>
</dbReference>
<dbReference type="Gene3D" id="3.40.50.720">
    <property type="entry name" value="NAD(P)-binding Rossmann-like Domain"/>
    <property type="match status" value="1"/>
</dbReference>
<dbReference type="EMBL" id="GL890820">
    <property type="protein sequence ID" value="EGJ35464.1"/>
    <property type="molecule type" value="Genomic_DNA"/>
</dbReference>
<dbReference type="eggNOG" id="COG3319">
    <property type="taxonomic scope" value="Bacteria"/>
</dbReference>
<reference evidence="8" key="1">
    <citation type="journal article" date="2011" name="Proc. Natl. Acad. Sci. U.S.A.">
        <title>Genomic insights into the physiology and ecology of the marine filamentous cyanobacterium Lyngbya majuscula.</title>
        <authorList>
            <person name="Jones A.C."/>
            <person name="Monroe E.A."/>
            <person name="Podell S."/>
            <person name="Hess W.R."/>
            <person name="Klages S."/>
            <person name="Esquenazi E."/>
            <person name="Niessen S."/>
            <person name="Hoover H."/>
            <person name="Rothmann M."/>
            <person name="Lasken R.S."/>
            <person name="Yates J.R.III."/>
            <person name="Reinhardt R."/>
            <person name="Kube M."/>
            <person name="Burkart M.D."/>
            <person name="Allen E.E."/>
            <person name="Dorrestein P.C."/>
            <person name="Gerwick W.H."/>
            <person name="Gerwick L."/>
        </authorList>
    </citation>
    <scope>NUCLEOTIDE SEQUENCE [LARGE SCALE GENOMIC DNA]</scope>
    <source>
        <strain evidence="8">3L</strain>
    </source>
</reference>
<dbReference type="PANTHER" id="PTHR22754:SF32">
    <property type="entry name" value="DISCO-INTERACTING PROTEIN 2"/>
    <property type="match status" value="1"/>
</dbReference>
<evidence type="ECO:0000259" key="6">
    <source>
        <dbReference type="PROSITE" id="PS50075"/>
    </source>
</evidence>
<dbReference type="SUPFAM" id="SSF51735">
    <property type="entry name" value="NAD(P)-binding Rossmann-fold domains"/>
    <property type="match status" value="2"/>
</dbReference>
<sequence length="1797" mass="200074">MQPYITNYIGQDTDNIIEKPIQDYLPQLLTKIESALLANPLVDDCVVLERKITEEKKKIALRDNCSFLPIIAYVVSAGSPSSEQLRSLLQGVVSDTISDTLLSSGEPKFGEPKVPLIIVPVTTLPLTPTGEIDQQALASVEIIDTDLVQQWEEQLQSYSYGGAEIKEVAVVLQDYTQPDTPLHLLDLLPASTETSPKPELSKAKPLPRDYSKASSDDCVPVAARTEHPVAAQGEHRSNSTPSKPAISHGEALQLPTDISTLSQALLKTARVAPEQGIIYLDSDSQGNTHQNYQSYPALLKEAQRILGGLRKLNLKPQDKVIFQFDQNQDFIPTFWACILGGFVPVPIAIAPTYESSNSTVNKLCNAWKMLEQPVILTSDTLAPAIRALCFRVAAPTEHPLPKKEILIETVDNFRSSEPDLNYYHSQPDDLAILLLTSGSTGMPKGVRLTHANLINNVAASAQRNNLTQDDISLNWLNLDHVGSLVRCCIRDVYVGNLQIHAPAKAFLENPLNWLDWIENYRVTLAWAPNFALGLINQKINQKSVANSHRKWDLSSLKSVLSVAEPIVPQTAKRFLQLLSPHGLSVNVMHSAWGMSETCAAVVFSHRYLLNLPSDNQSVNHSVVEVGRPVPGFSVRIVDALGQIVEEDTVGQVQISGPMVSDGYYQNPELNREAFTPDGWLKTGDNGVLRDGRLTITGREKDVIIINGLNHYSYEIEAVVEQVEGVIPSYTAACGIRQPSKDTDQLVILFHTDWSEDDQLTPLLQDISTEVVSKLGVSPSYLIPLPKEAIPKSSIGKILRSQLKEQFKAGEFDPILKQVDCLLGNENTLPDWFYRKVWHRKEAVTLGRTPTNGRTLIFLDSLGLGEVLCSKLGKDQCVAVEPGAPGADFLRLTGAKLTDAQLTGNRYSIDPTNPDHYQQLLKSLVETDQPIPQILHLWTYDEYRGEIESSEALEQAQNQGTYSLLFLIQALDGLKSQLNSPLRILNSEVQLTVVSSYTQPTSPQDDIAYEKSPILGLIKTCPRELPWLNCRHIDIPVDDHHINGFHILREMAVCQKEREVAYRNRNRLVPLLEKADLPQLEKQELPFKQKGMYLISGGLGGIGVEIAKFLLNHYQAPLLLVGRTPLPEPSTKGNHLKDGNGFAPAVRAYQNLEQLAEQLGGEIRYEAVDICDLAQLQQVVERAQSDWQANLQGVIHLAGIAPEHFLVEETRNSFAATLRPKLLGSWVLHQLIKDKPDSVFISLSSVLAFFGGATIGAYAAANNFLECFCYYQRHKTLVRSYCYGSSTWVETTLNRSKQIRESRRALGQYGIFNQQGINSILAGLHHDQHSLILGLDGSNPYVRRYTQQPPYHRQRVSVYFTAVTELSVAQLQRLEAFVPFGTSITPKFKQLQAMPLTPAGEIDREQLISPSKDTENVLPVTDIERQLASIWQKVLGVSQIGIDDNFFGLGGNSLLAVQLSGEIEKTFGKQLPLAALFQAPTIKQLAHLLCQSEWSSSWFSLVPIQPSGSKPVLFAIHILGEGLIYYRDLVRYLGWDYPVYGLSYGLAAATNANNINTKPGIGNGLKELAAHYIEEMRRFQPEGPYFLQGVSLGGQIAFEMAKQLDAQGQTVAIVALFDSYAIGYQWKPYENTTVLQRYTLFWIQKLQTYWNNLWRLEPDKRRAYLSERIRAFVRHYKSGAYKRQFQWFAKKSNLSTEPGLANPNLVDAISDIQNVNYETQASELSSVYPGKITLFRAKQQPPGHYHDPLNGWDGMAASGIEVHHIPGDHISMMLEPNVRVLAEKLKACLAVRQNSSHT</sequence>
<feature type="compositionally biased region" description="Basic and acidic residues" evidence="5">
    <location>
        <begin position="199"/>
        <end position="215"/>
    </location>
</feature>
<dbReference type="CDD" id="cd08953">
    <property type="entry name" value="KR_2_SDR_x"/>
    <property type="match status" value="1"/>
</dbReference>
<gene>
    <name evidence="7" type="ORF">LYNGBM3L_04630</name>
</gene>
<dbReference type="SMART" id="SM00823">
    <property type="entry name" value="PKS_PP"/>
    <property type="match status" value="1"/>
</dbReference>
<keyword evidence="7" id="KW-0436">Ligase</keyword>
<dbReference type="InterPro" id="IPR020806">
    <property type="entry name" value="PKS_PP-bd"/>
</dbReference>
<dbReference type="Proteomes" id="UP000003959">
    <property type="component" value="Unassembled WGS sequence"/>
</dbReference>
<evidence type="ECO:0000256" key="4">
    <source>
        <dbReference type="ARBA" id="ARBA00022553"/>
    </source>
</evidence>
<dbReference type="SUPFAM" id="SSF53474">
    <property type="entry name" value="alpha/beta-Hydrolases"/>
    <property type="match status" value="1"/>
</dbReference>
<dbReference type="InterPro" id="IPR001031">
    <property type="entry name" value="Thioesterase"/>
</dbReference>
<dbReference type="GO" id="GO:0031177">
    <property type="term" value="F:phosphopantetheine binding"/>
    <property type="evidence" value="ECO:0007669"/>
    <property type="project" value="InterPro"/>
</dbReference>
<dbReference type="eggNOG" id="COG1020">
    <property type="taxonomic scope" value="Bacteria"/>
</dbReference>
<dbReference type="Pfam" id="PF00501">
    <property type="entry name" value="AMP-binding"/>
    <property type="match status" value="1"/>
</dbReference>
<dbReference type="SUPFAM" id="SSF56801">
    <property type="entry name" value="Acetyl-CoA synthetase-like"/>
    <property type="match status" value="2"/>
</dbReference>
<feature type="region of interest" description="Disordered" evidence="5">
    <location>
        <begin position="188"/>
        <end position="248"/>
    </location>
</feature>
<dbReference type="eggNOG" id="COG0318">
    <property type="taxonomic scope" value="Bacteria"/>
</dbReference>
<dbReference type="InterPro" id="IPR036291">
    <property type="entry name" value="NAD(P)-bd_dom_sf"/>
</dbReference>
<dbReference type="Pfam" id="PF00975">
    <property type="entry name" value="Thioesterase"/>
    <property type="match status" value="1"/>
</dbReference>
<dbReference type="RefSeq" id="WP_008178235.1">
    <property type="nucleotide sequence ID" value="NZ_GL890820.1"/>
</dbReference>
<dbReference type="InterPro" id="IPR042099">
    <property type="entry name" value="ANL_N_sf"/>
</dbReference>
<evidence type="ECO:0000256" key="5">
    <source>
        <dbReference type="SAM" id="MobiDB-lite"/>
    </source>
</evidence>
<dbReference type="Gene3D" id="1.10.1200.10">
    <property type="entry name" value="ACP-like"/>
    <property type="match status" value="1"/>
</dbReference>
<dbReference type="Pfam" id="PF21394">
    <property type="entry name" value="Beta-ketacyl_N"/>
    <property type="match status" value="1"/>
</dbReference>
<dbReference type="InterPro" id="IPR009081">
    <property type="entry name" value="PP-bd_ACP"/>
</dbReference>
<dbReference type="PANTHER" id="PTHR22754">
    <property type="entry name" value="DISCO-INTERACTING PROTEIN 2 DIP2 -RELATED"/>
    <property type="match status" value="1"/>
</dbReference>
<dbReference type="PROSITE" id="PS00455">
    <property type="entry name" value="AMP_BINDING"/>
    <property type="match status" value="1"/>
</dbReference>
<keyword evidence="3" id="KW-0596">Phosphopantetheine</keyword>
<evidence type="ECO:0000313" key="7">
    <source>
        <dbReference type="EMBL" id="EGJ35464.1"/>
    </source>
</evidence>
<dbReference type="Gene3D" id="3.40.50.1820">
    <property type="entry name" value="alpha/beta hydrolase"/>
    <property type="match status" value="1"/>
</dbReference>
<organism evidence="7 8">
    <name type="scientific">Moorena producens 3L</name>
    <dbReference type="NCBI Taxonomy" id="489825"/>
    <lineage>
        <taxon>Bacteria</taxon>
        <taxon>Bacillati</taxon>
        <taxon>Cyanobacteriota</taxon>
        <taxon>Cyanophyceae</taxon>
        <taxon>Coleofasciculales</taxon>
        <taxon>Coleofasciculaceae</taxon>
        <taxon>Moorena</taxon>
    </lineage>
</organism>
<dbReference type="InterPro" id="IPR057326">
    <property type="entry name" value="KR_dom"/>
</dbReference>
<dbReference type="Gene3D" id="3.30.300.30">
    <property type="match status" value="2"/>
</dbReference>
<dbReference type="GO" id="GO:0016874">
    <property type="term" value="F:ligase activity"/>
    <property type="evidence" value="ECO:0007669"/>
    <property type="project" value="UniProtKB-KW"/>
</dbReference>
<accession>F4XJ07</accession>
<dbReference type="InterPro" id="IPR006162">
    <property type="entry name" value="Ppantetheine_attach_site"/>
</dbReference>
<dbReference type="OrthoDB" id="9765680at2"/>
<dbReference type="InterPro" id="IPR013968">
    <property type="entry name" value="PKS_KR"/>
</dbReference>
<dbReference type="InterPro" id="IPR029058">
    <property type="entry name" value="AB_hydrolase_fold"/>
</dbReference>
<dbReference type="Pfam" id="PF00550">
    <property type="entry name" value="PP-binding"/>
    <property type="match status" value="1"/>
</dbReference>
<dbReference type="Gene3D" id="3.40.50.12780">
    <property type="entry name" value="N-terminal domain of ligase-like"/>
    <property type="match status" value="1"/>
</dbReference>
<dbReference type="InterPro" id="IPR049490">
    <property type="entry name" value="C883_1060-like_KR_N"/>
</dbReference>
<dbReference type="eggNOG" id="COG1028">
    <property type="taxonomic scope" value="Bacteria"/>
</dbReference>
<evidence type="ECO:0000256" key="1">
    <source>
        <dbReference type="ARBA" id="ARBA00001957"/>
    </source>
</evidence>
<keyword evidence="4" id="KW-0597">Phosphoprotein</keyword>
<comment type="similarity">
    <text evidence="2">Belongs to the ATP-dependent AMP-binding enzyme family.</text>
</comment>
<dbReference type="PROSITE" id="PS00012">
    <property type="entry name" value="PHOSPHOPANTETHEINE"/>
    <property type="match status" value="1"/>
</dbReference>
<dbReference type="SUPFAM" id="SSF47336">
    <property type="entry name" value="ACP-like"/>
    <property type="match status" value="1"/>
</dbReference>
<evidence type="ECO:0000256" key="3">
    <source>
        <dbReference type="ARBA" id="ARBA00022450"/>
    </source>
</evidence>
<proteinExistence type="inferred from homology"/>
<dbReference type="CDD" id="cd05906">
    <property type="entry name" value="A_NRPS_TubE_like"/>
    <property type="match status" value="1"/>
</dbReference>
<keyword evidence="8" id="KW-1185">Reference proteome</keyword>
<name>F4XJ07_9CYAN</name>
<protein>
    <submittedName>
        <fullName evidence="7">Acyl-CoA synthetase/AMP-acid ligase II</fullName>
    </submittedName>
</protein>
<dbReference type="PROSITE" id="PS50075">
    <property type="entry name" value="CARRIER"/>
    <property type="match status" value="1"/>
</dbReference>
<dbReference type="InterPro" id="IPR045851">
    <property type="entry name" value="AMP-bd_C_sf"/>
</dbReference>
<dbReference type="Pfam" id="PF08659">
    <property type="entry name" value="KR"/>
    <property type="match status" value="1"/>
</dbReference>
<evidence type="ECO:0000313" key="8">
    <source>
        <dbReference type="Proteomes" id="UP000003959"/>
    </source>
</evidence>
<feature type="domain" description="Carrier" evidence="6">
    <location>
        <begin position="1417"/>
        <end position="1492"/>
    </location>
</feature>
<dbReference type="HOGENOM" id="CLU_000895_0_0_3"/>